<dbReference type="GO" id="GO:0022841">
    <property type="term" value="F:potassium ion leak channel activity"/>
    <property type="evidence" value="ECO:0007669"/>
    <property type="project" value="TreeGrafter"/>
</dbReference>
<dbReference type="Pfam" id="PF07885">
    <property type="entry name" value="Ion_trans_2"/>
    <property type="match status" value="1"/>
</dbReference>
<feature type="domain" description="Potassium channel" evidence="10">
    <location>
        <begin position="69"/>
        <end position="139"/>
    </location>
</feature>
<dbReference type="InterPro" id="IPR013099">
    <property type="entry name" value="K_chnl_dom"/>
</dbReference>
<feature type="region of interest" description="Disordered" evidence="8">
    <location>
        <begin position="21"/>
        <end position="54"/>
    </location>
</feature>
<keyword evidence="6 9" id="KW-0472">Membrane</keyword>
<dbReference type="AlphaFoldDB" id="A0A914QND5"/>
<dbReference type="SUPFAM" id="SSF81324">
    <property type="entry name" value="Voltage-gated potassium channels"/>
    <property type="match status" value="1"/>
</dbReference>
<keyword evidence="11" id="KW-1185">Reference proteome</keyword>
<evidence type="ECO:0000259" key="10">
    <source>
        <dbReference type="Pfam" id="PF07885"/>
    </source>
</evidence>
<evidence type="ECO:0000256" key="1">
    <source>
        <dbReference type="ARBA" id="ARBA00004141"/>
    </source>
</evidence>
<evidence type="ECO:0000256" key="3">
    <source>
        <dbReference type="ARBA" id="ARBA00022692"/>
    </source>
</evidence>
<evidence type="ECO:0000256" key="7">
    <source>
        <dbReference type="ARBA" id="ARBA00023303"/>
    </source>
</evidence>
<dbReference type="GO" id="GO:0030322">
    <property type="term" value="P:stabilization of membrane potential"/>
    <property type="evidence" value="ECO:0007669"/>
    <property type="project" value="TreeGrafter"/>
</dbReference>
<dbReference type="GO" id="GO:0005886">
    <property type="term" value="C:plasma membrane"/>
    <property type="evidence" value="ECO:0007669"/>
    <property type="project" value="TreeGrafter"/>
</dbReference>
<keyword evidence="4 9" id="KW-1133">Transmembrane helix</keyword>
<dbReference type="PANTHER" id="PTHR11003:SF98">
    <property type="entry name" value="POTASSIUM CHANNEL DOMAIN-CONTAINING PROTEIN"/>
    <property type="match status" value="1"/>
</dbReference>
<keyword evidence="2" id="KW-0813">Transport</keyword>
<dbReference type="PANTHER" id="PTHR11003">
    <property type="entry name" value="POTASSIUM CHANNEL, SUBFAMILY K"/>
    <property type="match status" value="1"/>
</dbReference>
<protein>
    <submittedName>
        <fullName evidence="12">Potassium channel domain-containing protein</fullName>
    </submittedName>
</protein>
<proteinExistence type="predicted"/>
<keyword evidence="5" id="KW-0406">Ion transport</keyword>
<evidence type="ECO:0000256" key="2">
    <source>
        <dbReference type="ARBA" id="ARBA00022448"/>
    </source>
</evidence>
<dbReference type="Proteomes" id="UP000887578">
    <property type="component" value="Unplaced"/>
</dbReference>
<name>A0A914QND5_9BILA</name>
<evidence type="ECO:0000256" key="9">
    <source>
        <dbReference type="SAM" id="Phobius"/>
    </source>
</evidence>
<reference evidence="12" key="1">
    <citation type="submission" date="2022-11" db="UniProtKB">
        <authorList>
            <consortium name="WormBaseParasite"/>
        </authorList>
    </citation>
    <scope>IDENTIFICATION</scope>
</reference>
<accession>A0A914QND5</accession>
<evidence type="ECO:0000256" key="6">
    <source>
        <dbReference type="ARBA" id="ARBA00023136"/>
    </source>
</evidence>
<evidence type="ECO:0000313" key="11">
    <source>
        <dbReference type="Proteomes" id="UP000887578"/>
    </source>
</evidence>
<organism evidence="11 12">
    <name type="scientific">Panagrolaimus davidi</name>
    <dbReference type="NCBI Taxonomy" id="227884"/>
    <lineage>
        <taxon>Eukaryota</taxon>
        <taxon>Metazoa</taxon>
        <taxon>Ecdysozoa</taxon>
        <taxon>Nematoda</taxon>
        <taxon>Chromadorea</taxon>
        <taxon>Rhabditida</taxon>
        <taxon>Tylenchina</taxon>
        <taxon>Panagrolaimomorpha</taxon>
        <taxon>Panagrolaimoidea</taxon>
        <taxon>Panagrolaimidae</taxon>
        <taxon>Panagrolaimus</taxon>
    </lineage>
</organism>
<dbReference type="WBParaSite" id="PDA_v2.g4817.t1">
    <property type="protein sequence ID" value="PDA_v2.g4817.t1"/>
    <property type="gene ID" value="PDA_v2.g4817"/>
</dbReference>
<dbReference type="GO" id="GO:0015271">
    <property type="term" value="F:outward rectifier potassium channel activity"/>
    <property type="evidence" value="ECO:0007669"/>
    <property type="project" value="TreeGrafter"/>
</dbReference>
<evidence type="ECO:0000256" key="4">
    <source>
        <dbReference type="ARBA" id="ARBA00022989"/>
    </source>
</evidence>
<evidence type="ECO:0000313" key="12">
    <source>
        <dbReference type="WBParaSite" id="PDA_v2.g4817.t1"/>
    </source>
</evidence>
<keyword evidence="7" id="KW-0407">Ion channel</keyword>
<comment type="subcellular location">
    <subcellularLocation>
        <location evidence="1">Membrane</location>
        <topology evidence="1">Multi-pass membrane protein</topology>
    </subcellularLocation>
</comment>
<sequence>MTPLPTFKTFIVRKQTRRFSRFRDHSTSESETGSSPTKAGSVNLDDIDDEQNPNADEEQLRIPVVMVLLVLVTYTAVGGFLFQAWEGWSYFEAFYFCFITMATIGFGDIVPTEKVYTIFTMMYIIFGLSLATMCIDLAGTEYINKIHYLGKKMSVRRDDAKGAVLSGLEVGEILFKHNGVGLLRTAGGKFLHIGLSKKQIEEIMLNPEKHRDILREPLPAAVQRLAEEHNIKIMPDDIAESEGYILSNRDANKPHRKRFGVTNQYMISRTLVPAKIPTSPLLPFVLKESSI</sequence>
<feature type="compositionally biased region" description="Acidic residues" evidence="8">
    <location>
        <begin position="45"/>
        <end position="54"/>
    </location>
</feature>
<feature type="transmembrane region" description="Helical" evidence="9">
    <location>
        <begin position="116"/>
        <end position="138"/>
    </location>
</feature>
<evidence type="ECO:0000256" key="5">
    <source>
        <dbReference type="ARBA" id="ARBA00023065"/>
    </source>
</evidence>
<dbReference type="Gene3D" id="1.10.287.70">
    <property type="match status" value="1"/>
</dbReference>
<feature type="transmembrane region" description="Helical" evidence="9">
    <location>
        <begin position="62"/>
        <end position="81"/>
    </location>
</feature>
<feature type="transmembrane region" description="Helical" evidence="9">
    <location>
        <begin position="93"/>
        <end position="110"/>
    </location>
</feature>
<dbReference type="InterPro" id="IPR003280">
    <property type="entry name" value="2pore_dom_K_chnl"/>
</dbReference>
<evidence type="ECO:0000256" key="8">
    <source>
        <dbReference type="SAM" id="MobiDB-lite"/>
    </source>
</evidence>
<keyword evidence="3 9" id="KW-0812">Transmembrane</keyword>